<gene>
    <name evidence="2" type="ordered locus">CAP2UW1_1742</name>
</gene>
<proteinExistence type="predicted"/>
<protein>
    <submittedName>
        <fullName evidence="2">Uncharacterized protein</fullName>
    </submittedName>
</protein>
<dbReference type="AlphaFoldDB" id="C7RUJ6"/>
<dbReference type="EMBL" id="CP001715">
    <property type="protein sequence ID" value="ACV35048.1"/>
    <property type="molecule type" value="Genomic_DNA"/>
</dbReference>
<dbReference type="STRING" id="522306.CAP2UW1_1742"/>
<evidence type="ECO:0000313" key="2">
    <source>
        <dbReference type="EMBL" id="ACV35048.1"/>
    </source>
</evidence>
<reference evidence="2" key="1">
    <citation type="submission" date="2009-08" db="EMBL/GenBank/DDBJ databases">
        <authorList>
            <consortium name="US DOE Joint Genome Institute"/>
            <person name="Lucas S."/>
            <person name="Copeland A."/>
            <person name="Lapidus A."/>
            <person name="Glavina del Rio T."/>
            <person name="Dalin E."/>
            <person name="Tice H."/>
            <person name="Bruce D."/>
            <person name="Barry K."/>
            <person name="Pitluck S."/>
            <person name="Lowry S."/>
            <person name="Larimer F."/>
            <person name="Land M."/>
            <person name="Hauser L."/>
            <person name="Kyrpides N."/>
            <person name="Ivanova N."/>
            <person name="McMahon K.D."/>
            <person name="Hugenholtz P."/>
        </authorList>
    </citation>
    <scope>NUCLEOTIDE SEQUENCE</scope>
    <source>
        <strain evidence="2">UW-1</strain>
    </source>
</reference>
<keyword evidence="1" id="KW-0812">Transmembrane</keyword>
<accession>C7RUJ6</accession>
<dbReference type="HOGENOM" id="CLU_563398_0_0_4"/>
<name>C7RUJ6_ACCRE</name>
<feature type="transmembrane region" description="Helical" evidence="1">
    <location>
        <begin position="12"/>
        <end position="31"/>
    </location>
</feature>
<evidence type="ECO:0000256" key="1">
    <source>
        <dbReference type="SAM" id="Phobius"/>
    </source>
</evidence>
<reference evidence="2" key="2">
    <citation type="submission" date="2009-09" db="EMBL/GenBank/DDBJ databases">
        <title>Complete sequence of chromosome of Candidatus Accumulibacter phosphatis clade IIA str. UW-1.</title>
        <authorList>
            <consortium name="US DOE Joint Genome Institute"/>
            <person name="Martin H.G."/>
            <person name="Ivanova N."/>
            <person name="Kunin V."/>
            <person name="Warnecke F."/>
            <person name="Barry K."/>
            <person name="He S."/>
            <person name="Salamov A."/>
            <person name="Szeto E."/>
            <person name="Dalin E."/>
            <person name="Pangilinan J.L."/>
            <person name="Lapidus A."/>
            <person name="Lowry S."/>
            <person name="Kyrpides N.C."/>
            <person name="McMahon K.D."/>
            <person name="Hugenholtz P."/>
        </authorList>
    </citation>
    <scope>NUCLEOTIDE SEQUENCE [LARGE SCALE GENOMIC DNA]</scope>
    <source>
        <strain evidence="2">UW-1</strain>
    </source>
</reference>
<sequence>MAVEDGLWETSAAWRWTVVITLLLSGLAYLFSPWRNQGTGTPPLATYKAPPTVAIGKASFNRTQPASTSNTSVSTAASRLNPAFDVGLPSLNSPFPQGTEVHMIGVYQGALPNGQKEQPWWAKCMAFKDDSTAMAECHSKYAGLRSTRSISVEVSRSPAPMVLVLMSYDPVLWRISVNPRSRIAKIILAGYHGQDVDGIANSIPVEVRTHEASPCRNCSRQGEYFYAYNQDSKEFDDASRKIQKITGVVQTSFQGGYQADRFAISDTTTANRTPANSTDDKGDVYTGNSFKEQILIAGQTVSLPTGDWRGLAYINTASKRGQDKLVALGKYEGRRCSEMIAIRIQVVADSSGFPQFSGCKTTPRYAGDVQVNESFGPQMCYEVTHMTDAWSQPFLASVATQMARQGSSPPTTVLASSFHKTDRKLSVDLLHYAIPEDSHIARNEDWNSSIWHPNNIDKSAERGRFTQERIQSATTWYQIFSLSL</sequence>
<dbReference type="eggNOG" id="ENOG5032VFV">
    <property type="taxonomic scope" value="Bacteria"/>
</dbReference>
<keyword evidence="1" id="KW-1133">Transmembrane helix</keyword>
<organism evidence="2">
    <name type="scientific">Accumulibacter regalis</name>
    <dbReference type="NCBI Taxonomy" id="522306"/>
    <lineage>
        <taxon>Bacteria</taxon>
        <taxon>Pseudomonadati</taxon>
        <taxon>Pseudomonadota</taxon>
        <taxon>Betaproteobacteria</taxon>
        <taxon>Candidatus Accumulibacter</taxon>
    </lineage>
</organism>
<keyword evidence="1" id="KW-0472">Membrane</keyword>
<dbReference type="KEGG" id="app:CAP2UW1_1742"/>